<accession>A0ABU8BAD4</accession>
<keyword evidence="1" id="KW-0812">Transmembrane</keyword>
<sequence>MPVWLEILINVIGYAGFIAIATYHRSPSNKLPDR</sequence>
<keyword evidence="1" id="KW-0472">Membrane</keyword>
<reference evidence="2 3" key="1">
    <citation type="submission" date="2024-02" db="EMBL/GenBank/DDBJ databases">
        <title>Adaptive strategies in a cosmopolitan and abundant soil bacterium.</title>
        <authorList>
            <person name="Carini P."/>
        </authorList>
    </citation>
    <scope>NUCLEOTIDE SEQUENCE [LARGE SCALE GENOMIC DNA]</scope>
    <source>
        <strain evidence="2 3">AZCC 1608</strain>
    </source>
</reference>
<name>A0ABU8BAD4_9BRAD</name>
<gene>
    <name evidence="2" type="ORF">V1286_003022</name>
</gene>
<evidence type="ECO:0000256" key="1">
    <source>
        <dbReference type="SAM" id="Phobius"/>
    </source>
</evidence>
<protein>
    <submittedName>
        <fullName evidence="2">Uncharacterized protein</fullName>
    </submittedName>
</protein>
<proteinExistence type="predicted"/>
<comment type="caution">
    <text evidence="2">The sequence shown here is derived from an EMBL/GenBank/DDBJ whole genome shotgun (WGS) entry which is preliminary data.</text>
</comment>
<dbReference type="EMBL" id="JAZHRV010000001">
    <property type="protein sequence ID" value="MEH2555493.1"/>
    <property type="molecule type" value="Genomic_DNA"/>
</dbReference>
<keyword evidence="3" id="KW-1185">Reference proteome</keyword>
<organism evidence="2 3">
    <name type="scientific">Bradyrhizobium algeriense</name>
    <dbReference type="NCBI Taxonomy" id="634784"/>
    <lineage>
        <taxon>Bacteria</taxon>
        <taxon>Pseudomonadati</taxon>
        <taxon>Pseudomonadota</taxon>
        <taxon>Alphaproteobacteria</taxon>
        <taxon>Hyphomicrobiales</taxon>
        <taxon>Nitrobacteraceae</taxon>
        <taxon>Bradyrhizobium</taxon>
    </lineage>
</organism>
<evidence type="ECO:0000313" key="3">
    <source>
        <dbReference type="Proteomes" id="UP001364224"/>
    </source>
</evidence>
<keyword evidence="1" id="KW-1133">Transmembrane helix</keyword>
<dbReference type="Proteomes" id="UP001364224">
    <property type="component" value="Unassembled WGS sequence"/>
</dbReference>
<evidence type="ECO:0000313" key="2">
    <source>
        <dbReference type="EMBL" id="MEH2555493.1"/>
    </source>
</evidence>
<feature type="transmembrane region" description="Helical" evidence="1">
    <location>
        <begin position="7"/>
        <end position="24"/>
    </location>
</feature>